<proteinExistence type="inferred from homology"/>
<dbReference type="VEuPathDB" id="VectorBase:AFUN010669"/>
<reference evidence="6" key="1">
    <citation type="submission" date="2020-05" db="UniProtKB">
        <authorList>
            <consortium name="EnsemblMetazoa"/>
        </authorList>
    </citation>
    <scope>IDENTIFICATION</scope>
    <source>
        <strain evidence="6">FUMOZ</strain>
    </source>
</reference>
<organism evidence="6">
    <name type="scientific">Anopheles funestus</name>
    <name type="common">African malaria mosquito</name>
    <dbReference type="NCBI Taxonomy" id="62324"/>
    <lineage>
        <taxon>Eukaryota</taxon>
        <taxon>Metazoa</taxon>
        <taxon>Ecdysozoa</taxon>
        <taxon>Arthropoda</taxon>
        <taxon>Hexapoda</taxon>
        <taxon>Insecta</taxon>
        <taxon>Pterygota</taxon>
        <taxon>Neoptera</taxon>
        <taxon>Endopterygota</taxon>
        <taxon>Diptera</taxon>
        <taxon>Nematocera</taxon>
        <taxon>Culicoidea</taxon>
        <taxon>Culicidae</taxon>
        <taxon>Anophelinae</taxon>
        <taxon>Anopheles</taxon>
    </lineage>
</organism>
<dbReference type="SUPFAM" id="SSF52129">
    <property type="entry name" value="Caspase-like"/>
    <property type="match status" value="1"/>
</dbReference>
<dbReference type="PROSITE" id="PS50208">
    <property type="entry name" value="CASPASE_P20"/>
    <property type="match status" value="1"/>
</dbReference>
<dbReference type="InterPro" id="IPR002398">
    <property type="entry name" value="Pept_C14"/>
</dbReference>
<evidence type="ECO:0000256" key="1">
    <source>
        <dbReference type="ARBA" id="ARBA00010134"/>
    </source>
</evidence>
<dbReference type="Pfam" id="PF00656">
    <property type="entry name" value="Peptidase_C14"/>
    <property type="match status" value="1"/>
</dbReference>
<dbReference type="PROSITE" id="PS01122">
    <property type="entry name" value="CASPASE_CYS"/>
    <property type="match status" value="1"/>
</dbReference>
<dbReference type="GO" id="GO:0006915">
    <property type="term" value="P:apoptotic process"/>
    <property type="evidence" value="ECO:0007669"/>
    <property type="project" value="TreeGrafter"/>
</dbReference>
<dbReference type="AlphaFoldDB" id="A0A182RWK9"/>
<feature type="region of interest" description="Disordered" evidence="3">
    <location>
        <begin position="1"/>
        <end position="35"/>
    </location>
</feature>
<evidence type="ECO:0000313" key="6">
    <source>
        <dbReference type="EnsemblMetazoa" id="AFUN010669-PA"/>
    </source>
</evidence>
<dbReference type="PANTHER" id="PTHR10454">
    <property type="entry name" value="CASPASE"/>
    <property type="match status" value="1"/>
</dbReference>
<evidence type="ECO:0000256" key="2">
    <source>
        <dbReference type="RuleBase" id="RU003971"/>
    </source>
</evidence>
<dbReference type="InterPro" id="IPR001309">
    <property type="entry name" value="Pept_C14_p20"/>
</dbReference>
<sequence>MGSIFSKNKQPKGEKKKSSIKEPEMDSNGYITKSSSVKMTKQIQISQTVHTTRTSTNSITSETIRSSGTGIRPIMPSPSYTPVYKRPSLIVSADASVVRSPSNTQHKEISRPAILPAKTTTYPPARHGNVYDLSKKAYVLVFHHYKFEKSQHNRDGSLKDMEKIKKILQNYRCDSLDINENYTLRKVQKKMEEISNQDFTKYSCLIVFIMSHGGVNDTIMAHDGYMYSFHTDIVEHCTSNRTLNDKPKIFVLQACRGDAKIVTDATRSMSHKIDIVAFQSSYHGAVSYRHTDEGSFFMQAFLRLLDENNQQSIININTLLNREFHAKGILQTPTLMTTLQKELIFGKLHRKP</sequence>
<dbReference type="STRING" id="62324.A0A182RWK9"/>
<dbReference type="SMART" id="SM00115">
    <property type="entry name" value="CASc"/>
    <property type="match status" value="1"/>
</dbReference>
<dbReference type="VEuPathDB" id="VectorBase:AFUN2_014285"/>
<comment type="similarity">
    <text evidence="1 2">Belongs to the peptidase C14A family.</text>
</comment>
<dbReference type="InterPro" id="IPR015917">
    <property type="entry name" value="Pept_C14A"/>
</dbReference>
<dbReference type="PANTHER" id="PTHR10454:SF232">
    <property type="entry name" value="AT03047P-RELATED"/>
    <property type="match status" value="1"/>
</dbReference>
<dbReference type="InterPro" id="IPR002138">
    <property type="entry name" value="Pept_C14_p10"/>
</dbReference>
<feature type="compositionally biased region" description="Polar residues" evidence="3">
    <location>
        <begin position="49"/>
        <end position="69"/>
    </location>
</feature>
<feature type="region of interest" description="Disordered" evidence="3">
    <location>
        <begin position="49"/>
        <end position="78"/>
    </location>
</feature>
<accession>A0A182RWK9</accession>
<dbReference type="GO" id="GO:0005737">
    <property type="term" value="C:cytoplasm"/>
    <property type="evidence" value="ECO:0007669"/>
    <property type="project" value="TreeGrafter"/>
</dbReference>
<dbReference type="InterPro" id="IPR011600">
    <property type="entry name" value="Pept_C14_caspase"/>
</dbReference>
<protein>
    <recommendedName>
        <fullName evidence="7">Caspase family p20 domain-containing protein</fullName>
    </recommendedName>
</protein>
<evidence type="ECO:0000259" key="4">
    <source>
        <dbReference type="PROSITE" id="PS50207"/>
    </source>
</evidence>
<name>A0A182RWK9_ANOFN</name>
<dbReference type="EnsemblMetazoa" id="AFUN010669-RA">
    <property type="protein sequence ID" value="AFUN010669-PA"/>
    <property type="gene ID" value="AFUN010669"/>
</dbReference>
<evidence type="ECO:0008006" key="7">
    <source>
        <dbReference type="Google" id="ProtNLM"/>
    </source>
</evidence>
<feature type="domain" description="Caspase family p10" evidence="4">
    <location>
        <begin position="265"/>
        <end position="307"/>
    </location>
</feature>
<evidence type="ECO:0000259" key="5">
    <source>
        <dbReference type="PROSITE" id="PS50208"/>
    </source>
</evidence>
<feature type="compositionally biased region" description="Basic and acidic residues" evidence="3">
    <location>
        <begin position="11"/>
        <end position="24"/>
    </location>
</feature>
<dbReference type="InterPro" id="IPR033139">
    <property type="entry name" value="Caspase_cys_AS"/>
</dbReference>
<dbReference type="GO" id="GO:0006508">
    <property type="term" value="P:proteolysis"/>
    <property type="evidence" value="ECO:0007669"/>
    <property type="project" value="InterPro"/>
</dbReference>
<dbReference type="PRINTS" id="PR00376">
    <property type="entry name" value="IL1BCENZYME"/>
</dbReference>
<dbReference type="GO" id="GO:0043525">
    <property type="term" value="P:positive regulation of neuron apoptotic process"/>
    <property type="evidence" value="ECO:0007669"/>
    <property type="project" value="TreeGrafter"/>
</dbReference>
<dbReference type="InterPro" id="IPR029030">
    <property type="entry name" value="Caspase-like_dom_sf"/>
</dbReference>
<evidence type="ECO:0000256" key="3">
    <source>
        <dbReference type="SAM" id="MobiDB-lite"/>
    </source>
</evidence>
<feature type="domain" description="Caspase family p20" evidence="5">
    <location>
        <begin position="135"/>
        <end position="259"/>
    </location>
</feature>
<dbReference type="GO" id="GO:0004197">
    <property type="term" value="F:cysteine-type endopeptidase activity"/>
    <property type="evidence" value="ECO:0007669"/>
    <property type="project" value="InterPro"/>
</dbReference>
<dbReference type="PROSITE" id="PS50207">
    <property type="entry name" value="CASPASE_P10"/>
    <property type="match status" value="1"/>
</dbReference>
<dbReference type="Gene3D" id="3.40.50.1460">
    <property type="match status" value="1"/>
</dbReference>